<evidence type="ECO:0000313" key="11">
    <source>
        <dbReference type="Proteomes" id="UP000316801"/>
    </source>
</evidence>
<keyword evidence="8" id="KW-0732">Signal</keyword>
<accession>A0A549TIR5</accession>
<dbReference type="InterPro" id="IPR050979">
    <property type="entry name" value="LD-transpeptidase"/>
</dbReference>
<evidence type="ECO:0000256" key="2">
    <source>
        <dbReference type="ARBA" id="ARBA00005992"/>
    </source>
</evidence>
<dbReference type="SUPFAM" id="SSF141523">
    <property type="entry name" value="L,D-transpeptidase catalytic domain-like"/>
    <property type="match status" value="1"/>
</dbReference>
<evidence type="ECO:0000256" key="4">
    <source>
        <dbReference type="ARBA" id="ARBA00022960"/>
    </source>
</evidence>
<dbReference type="NCBIfam" id="NF004786">
    <property type="entry name" value="PRK06132.1-3"/>
    <property type="match status" value="1"/>
</dbReference>
<dbReference type="GO" id="GO:0008360">
    <property type="term" value="P:regulation of cell shape"/>
    <property type="evidence" value="ECO:0007669"/>
    <property type="project" value="UniProtKB-UniRule"/>
</dbReference>
<dbReference type="PROSITE" id="PS52029">
    <property type="entry name" value="LD_TPASE"/>
    <property type="match status" value="1"/>
</dbReference>
<dbReference type="Pfam" id="PF01471">
    <property type="entry name" value="PG_binding_1"/>
    <property type="match status" value="1"/>
</dbReference>
<dbReference type="PIRSF" id="PIRSF029342">
    <property type="entry name" value="UCP029342_ErfK/YbiS/YcfS/YnhG"/>
    <property type="match status" value="1"/>
</dbReference>
<keyword evidence="3" id="KW-0808">Transferase</keyword>
<dbReference type="Gene3D" id="1.10.101.10">
    <property type="entry name" value="PGBD-like superfamily/PGBD"/>
    <property type="match status" value="1"/>
</dbReference>
<dbReference type="InterPro" id="IPR038063">
    <property type="entry name" value="Transpep_catalytic_dom"/>
</dbReference>
<evidence type="ECO:0000256" key="1">
    <source>
        <dbReference type="ARBA" id="ARBA00004752"/>
    </source>
</evidence>
<evidence type="ECO:0000256" key="3">
    <source>
        <dbReference type="ARBA" id="ARBA00022679"/>
    </source>
</evidence>
<evidence type="ECO:0000256" key="5">
    <source>
        <dbReference type="ARBA" id="ARBA00022984"/>
    </source>
</evidence>
<feature type="chain" id="PRO_5022147531" evidence="8">
    <location>
        <begin position="24"/>
        <end position="424"/>
    </location>
</feature>
<dbReference type="GO" id="GO:0071555">
    <property type="term" value="P:cell wall organization"/>
    <property type="evidence" value="ECO:0007669"/>
    <property type="project" value="UniProtKB-UniRule"/>
</dbReference>
<dbReference type="Gene3D" id="2.40.440.10">
    <property type="entry name" value="L,D-transpeptidase catalytic domain-like"/>
    <property type="match status" value="1"/>
</dbReference>
<name>A0A549TIR5_9HYPH</name>
<evidence type="ECO:0000256" key="7">
    <source>
        <dbReference type="PROSITE-ProRule" id="PRU01373"/>
    </source>
</evidence>
<feature type="active site" description="Proton donor/acceptor" evidence="7">
    <location>
        <position position="101"/>
    </location>
</feature>
<gene>
    <name evidence="10" type="ORF">FNA46_00150</name>
</gene>
<feature type="domain" description="L,D-TPase catalytic" evidence="9">
    <location>
        <begin position="29"/>
        <end position="139"/>
    </location>
</feature>
<evidence type="ECO:0000256" key="8">
    <source>
        <dbReference type="SAM" id="SignalP"/>
    </source>
</evidence>
<reference evidence="10 11" key="1">
    <citation type="submission" date="2019-07" db="EMBL/GenBank/DDBJ databases">
        <title>Ln-dependent methylotrophs.</title>
        <authorList>
            <person name="Tani A."/>
        </authorList>
    </citation>
    <scope>NUCLEOTIDE SEQUENCE [LARGE SCALE GENOMIC DNA]</scope>
    <source>
        <strain evidence="10 11">SM12</strain>
    </source>
</reference>
<comment type="pathway">
    <text evidence="1 7">Cell wall biogenesis; peptidoglycan biosynthesis.</text>
</comment>
<dbReference type="Pfam" id="PF03734">
    <property type="entry name" value="YkuD"/>
    <property type="match status" value="1"/>
</dbReference>
<proteinExistence type="inferred from homology"/>
<keyword evidence="5 7" id="KW-0573">Peptidoglycan synthesis</keyword>
<sequence>MPPLLLARLLLLATVALPSVAGAADARTLQIVVSRQTQSLAVYEDGAVVATSRVSTGKAGHETPTGIFSVLQKARHHKSNIYSDAPMPWMQRLTWSGIALHESSSVPDYPASHGCVRLPAAFARTLYGMTGLGMHVVISDAPVAPQPIQHATLFQPPRSAPPQPLLSDAPERHAAVTPDGVAVDVALNAPQASIPATAPGTVPASATVTLGGPPIRILITRRTDRDRMADLQAMLTDLGFDAGAADGILGPATRQAIAGYKRWKGLPQKGPLVTPALISALYDSAGRDMPPAGQLLVRQNFEDVLSEPVAFDAPQMALGTHFLTAVRVDAASGSASWQGLSLPNDLSSEERQRLGITQGALEGPQALSAVLDRIHVPADLAARIGALLTAGASLTITDTGTEKETTKGTDFITLTHRGHSALEF</sequence>
<feature type="signal peptide" evidence="8">
    <location>
        <begin position="1"/>
        <end position="23"/>
    </location>
</feature>
<dbReference type="NCBIfam" id="NF004785">
    <property type="entry name" value="PRK06132.1-2"/>
    <property type="match status" value="1"/>
</dbReference>
<protein>
    <submittedName>
        <fullName evidence="10">L,D-transpeptidase family protein</fullName>
    </submittedName>
</protein>
<dbReference type="InterPro" id="IPR036366">
    <property type="entry name" value="PGBDSf"/>
</dbReference>
<evidence type="ECO:0000313" key="10">
    <source>
        <dbReference type="EMBL" id="TRL43456.1"/>
    </source>
</evidence>
<keyword evidence="4 7" id="KW-0133">Cell shape</keyword>
<dbReference type="Proteomes" id="UP000316801">
    <property type="component" value="Unassembled WGS sequence"/>
</dbReference>
<comment type="similarity">
    <text evidence="2">Belongs to the YkuD family.</text>
</comment>
<dbReference type="InterPro" id="IPR005490">
    <property type="entry name" value="LD_TPept_cat_dom"/>
</dbReference>
<dbReference type="GO" id="GO:0071972">
    <property type="term" value="F:peptidoglycan L,D-transpeptidase activity"/>
    <property type="evidence" value="ECO:0007669"/>
    <property type="project" value="TreeGrafter"/>
</dbReference>
<feature type="active site" description="Nucleophile" evidence="7">
    <location>
        <position position="115"/>
    </location>
</feature>
<dbReference type="EMBL" id="VJMG01000001">
    <property type="protein sequence ID" value="TRL43456.1"/>
    <property type="molecule type" value="Genomic_DNA"/>
</dbReference>
<dbReference type="CDD" id="cd16913">
    <property type="entry name" value="YkuD_like"/>
    <property type="match status" value="1"/>
</dbReference>
<dbReference type="AlphaFoldDB" id="A0A549TIR5"/>
<keyword evidence="11" id="KW-1185">Reference proteome</keyword>
<evidence type="ECO:0000259" key="9">
    <source>
        <dbReference type="PROSITE" id="PS52029"/>
    </source>
</evidence>
<organism evidence="10 11">
    <name type="scientific">Rhizobium straminoryzae</name>
    <dbReference type="NCBI Taxonomy" id="1387186"/>
    <lineage>
        <taxon>Bacteria</taxon>
        <taxon>Pseudomonadati</taxon>
        <taxon>Pseudomonadota</taxon>
        <taxon>Alphaproteobacteria</taxon>
        <taxon>Hyphomicrobiales</taxon>
        <taxon>Rhizobiaceae</taxon>
        <taxon>Rhizobium/Agrobacterium group</taxon>
        <taxon>Rhizobium</taxon>
    </lineage>
</organism>
<evidence type="ECO:0000256" key="6">
    <source>
        <dbReference type="ARBA" id="ARBA00023316"/>
    </source>
</evidence>
<dbReference type="GO" id="GO:0016740">
    <property type="term" value="F:transferase activity"/>
    <property type="evidence" value="ECO:0007669"/>
    <property type="project" value="UniProtKB-KW"/>
</dbReference>
<dbReference type="GO" id="GO:0018104">
    <property type="term" value="P:peptidoglycan-protein cross-linking"/>
    <property type="evidence" value="ECO:0007669"/>
    <property type="project" value="TreeGrafter"/>
</dbReference>
<dbReference type="PANTHER" id="PTHR30582:SF2">
    <property type="entry name" value="L,D-TRANSPEPTIDASE YCIB-RELATED"/>
    <property type="match status" value="1"/>
</dbReference>
<keyword evidence="6 7" id="KW-0961">Cell wall biogenesis/degradation</keyword>
<dbReference type="InterPro" id="IPR016915">
    <property type="entry name" value="UCP029342"/>
</dbReference>
<dbReference type="GO" id="GO:0005576">
    <property type="term" value="C:extracellular region"/>
    <property type="evidence" value="ECO:0007669"/>
    <property type="project" value="TreeGrafter"/>
</dbReference>
<dbReference type="UniPathway" id="UPA00219"/>
<dbReference type="InterPro" id="IPR002477">
    <property type="entry name" value="Peptidoglycan-bd-like"/>
</dbReference>
<dbReference type="SUPFAM" id="SSF47090">
    <property type="entry name" value="PGBD-like"/>
    <property type="match status" value="1"/>
</dbReference>
<dbReference type="RefSeq" id="WP_142880313.1">
    <property type="nucleotide sequence ID" value="NZ_VJMG01000001.1"/>
</dbReference>
<comment type="caution">
    <text evidence="10">The sequence shown here is derived from an EMBL/GenBank/DDBJ whole genome shotgun (WGS) entry which is preliminary data.</text>
</comment>
<dbReference type="PANTHER" id="PTHR30582">
    <property type="entry name" value="L,D-TRANSPEPTIDASE"/>
    <property type="match status" value="1"/>
</dbReference>
<dbReference type="InterPro" id="IPR036365">
    <property type="entry name" value="PGBD-like_sf"/>
</dbReference>